<dbReference type="PROSITE" id="PS50206">
    <property type="entry name" value="RHODANESE_3"/>
    <property type="match status" value="1"/>
</dbReference>
<evidence type="ECO:0000256" key="1">
    <source>
        <dbReference type="SAM" id="SignalP"/>
    </source>
</evidence>
<accession>A0AAQ2C8G6</accession>
<dbReference type="Gene3D" id="3.40.250.10">
    <property type="entry name" value="Rhodanese-like domain"/>
    <property type="match status" value="1"/>
</dbReference>
<dbReference type="RefSeq" id="WP_134366289.1">
    <property type="nucleotide sequence ID" value="NZ_SOFY01000011.1"/>
</dbReference>
<proteinExistence type="predicted"/>
<dbReference type="InterPro" id="IPR036873">
    <property type="entry name" value="Rhodanese-like_dom_sf"/>
</dbReference>
<dbReference type="InterPro" id="IPR001763">
    <property type="entry name" value="Rhodanese-like_dom"/>
</dbReference>
<dbReference type="SMART" id="SM00450">
    <property type="entry name" value="RHOD"/>
    <property type="match status" value="1"/>
</dbReference>
<dbReference type="Proteomes" id="UP000297403">
    <property type="component" value="Unassembled WGS sequence"/>
</dbReference>
<sequence length="125" mass="12348">MKTFFAALALASVALFGLTACSAAAPAAPPVALAADAVVIDVRTPGEFSAGHLEGAVNIDVQSPDFDSRMAPLPTDGDYLVYCQSGNRSSAAAARLAELGYTSVTDGGGISAAASSTGLAVVTTP</sequence>
<dbReference type="Pfam" id="PF00581">
    <property type="entry name" value="Rhodanese"/>
    <property type="match status" value="1"/>
</dbReference>
<dbReference type="SUPFAM" id="SSF52821">
    <property type="entry name" value="Rhodanese/Cell cycle control phosphatase"/>
    <property type="match status" value="1"/>
</dbReference>
<gene>
    <name evidence="3" type="ORF">E3O49_02645</name>
</gene>
<feature type="signal peptide" evidence="1">
    <location>
        <begin position="1"/>
        <end position="27"/>
    </location>
</feature>
<feature type="domain" description="Rhodanese" evidence="2">
    <location>
        <begin position="33"/>
        <end position="122"/>
    </location>
</feature>
<dbReference type="CDD" id="cd00158">
    <property type="entry name" value="RHOD"/>
    <property type="match status" value="1"/>
</dbReference>
<dbReference type="EMBL" id="SOFY01000011">
    <property type="protein sequence ID" value="TFC52191.1"/>
    <property type="molecule type" value="Genomic_DNA"/>
</dbReference>
<organism evidence="3 4">
    <name type="scientific">Cryobacterium shii</name>
    <dbReference type="NCBI Taxonomy" id="1259235"/>
    <lineage>
        <taxon>Bacteria</taxon>
        <taxon>Bacillati</taxon>
        <taxon>Actinomycetota</taxon>
        <taxon>Actinomycetes</taxon>
        <taxon>Micrococcales</taxon>
        <taxon>Microbacteriaceae</taxon>
        <taxon>Cryobacterium</taxon>
    </lineage>
</organism>
<evidence type="ECO:0000259" key="2">
    <source>
        <dbReference type="PROSITE" id="PS50206"/>
    </source>
</evidence>
<reference evidence="3 4" key="1">
    <citation type="submission" date="2019-03" db="EMBL/GenBank/DDBJ databases">
        <title>Genomics of glacier-inhabiting Cryobacterium strains.</title>
        <authorList>
            <person name="Liu Q."/>
            <person name="Xin Y.-H."/>
        </authorList>
    </citation>
    <scope>NUCLEOTIDE SEQUENCE [LARGE SCALE GENOMIC DNA]</scope>
    <source>
        <strain evidence="4">TMT1-22</strain>
    </source>
</reference>
<dbReference type="PANTHER" id="PTHR45431">
    <property type="entry name" value="RHODANESE-LIKE DOMAIN-CONTAINING PROTEIN 15, CHLOROPLASTIC"/>
    <property type="match status" value="1"/>
</dbReference>
<dbReference type="PANTHER" id="PTHR45431:SF3">
    <property type="entry name" value="RHODANESE-LIKE DOMAIN-CONTAINING PROTEIN 15, CHLOROPLASTIC"/>
    <property type="match status" value="1"/>
</dbReference>
<protein>
    <submittedName>
        <fullName evidence="3">Rhodanese-like domain-containing protein</fullName>
    </submittedName>
</protein>
<evidence type="ECO:0000313" key="4">
    <source>
        <dbReference type="Proteomes" id="UP000297403"/>
    </source>
</evidence>
<name>A0AAQ2C8G6_9MICO</name>
<dbReference type="AlphaFoldDB" id="A0AAQ2C8G6"/>
<keyword evidence="4" id="KW-1185">Reference proteome</keyword>
<comment type="caution">
    <text evidence="3">The sequence shown here is derived from an EMBL/GenBank/DDBJ whole genome shotgun (WGS) entry which is preliminary data.</text>
</comment>
<feature type="chain" id="PRO_5042970895" evidence="1">
    <location>
        <begin position="28"/>
        <end position="125"/>
    </location>
</feature>
<dbReference type="PROSITE" id="PS51257">
    <property type="entry name" value="PROKAR_LIPOPROTEIN"/>
    <property type="match status" value="1"/>
</dbReference>
<keyword evidence="1" id="KW-0732">Signal</keyword>
<evidence type="ECO:0000313" key="3">
    <source>
        <dbReference type="EMBL" id="TFC52191.1"/>
    </source>
</evidence>
<dbReference type="InterPro" id="IPR052367">
    <property type="entry name" value="Thiosulfate_ST/Rhodanese-like"/>
</dbReference>